<feature type="compositionally biased region" description="Acidic residues" evidence="1">
    <location>
        <begin position="18"/>
        <end position="28"/>
    </location>
</feature>
<keyword evidence="3" id="KW-1185">Reference proteome</keyword>
<proteinExistence type="predicted"/>
<dbReference type="AlphaFoldDB" id="A0A2G9Q128"/>
<feature type="region of interest" description="Disordered" evidence="1">
    <location>
        <begin position="44"/>
        <end position="64"/>
    </location>
</feature>
<evidence type="ECO:0000313" key="2">
    <source>
        <dbReference type="EMBL" id="PIO09314.1"/>
    </source>
</evidence>
<accession>A0A2G9Q128</accession>
<organism evidence="2 3">
    <name type="scientific">Aquarana catesbeiana</name>
    <name type="common">American bullfrog</name>
    <name type="synonym">Rana catesbeiana</name>
    <dbReference type="NCBI Taxonomy" id="8400"/>
    <lineage>
        <taxon>Eukaryota</taxon>
        <taxon>Metazoa</taxon>
        <taxon>Chordata</taxon>
        <taxon>Craniata</taxon>
        <taxon>Vertebrata</taxon>
        <taxon>Euteleostomi</taxon>
        <taxon>Amphibia</taxon>
        <taxon>Batrachia</taxon>
        <taxon>Anura</taxon>
        <taxon>Neobatrachia</taxon>
        <taxon>Ranoidea</taxon>
        <taxon>Ranidae</taxon>
        <taxon>Aquarana</taxon>
    </lineage>
</organism>
<feature type="non-terminal residue" evidence="2">
    <location>
        <position position="191"/>
    </location>
</feature>
<evidence type="ECO:0000256" key="1">
    <source>
        <dbReference type="SAM" id="MobiDB-lite"/>
    </source>
</evidence>
<sequence length="191" mass="22347">IQSGNLRDPKVEVKEEVKEEDDEDGVMEESEYLKVYKNLYQDTMEESSNYRNPPERCPRPLYSRDSTQEDHTILHHHQSGNLGDDNIDVKEEYKEENEEYGVMEDFSEGHKDMMEPPNTRNPPERCPRPLYSRDSTQEGLTIPHCYKSGDPIDLEFEVKEETYVRDDQQSMEEDGIMGTFIEEDTPTEIST</sequence>
<evidence type="ECO:0000313" key="3">
    <source>
        <dbReference type="Proteomes" id="UP000228934"/>
    </source>
</evidence>
<feature type="region of interest" description="Disordered" evidence="1">
    <location>
        <begin position="163"/>
        <end position="191"/>
    </location>
</feature>
<feature type="non-terminal residue" evidence="2">
    <location>
        <position position="1"/>
    </location>
</feature>
<feature type="region of interest" description="Disordered" evidence="1">
    <location>
        <begin position="1"/>
        <end position="28"/>
    </location>
</feature>
<feature type="compositionally biased region" description="Acidic residues" evidence="1">
    <location>
        <begin position="169"/>
        <end position="191"/>
    </location>
</feature>
<dbReference type="EMBL" id="KZ370166">
    <property type="protein sequence ID" value="PIO09314.1"/>
    <property type="molecule type" value="Genomic_DNA"/>
</dbReference>
<dbReference type="Proteomes" id="UP000228934">
    <property type="component" value="Unassembled WGS sequence"/>
</dbReference>
<protein>
    <submittedName>
        <fullName evidence="2">Uncharacterized protein</fullName>
    </submittedName>
</protein>
<reference evidence="3" key="1">
    <citation type="journal article" date="2017" name="Nat. Commun.">
        <title>The North American bullfrog draft genome provides insight into hormonal regulation of long noncoding RNA.</title>
        <authorList>
            <person name="Hammond S.A."/>
            <person name="Warren R.L."/>
            <person name="Vandervalk B.P."/>
            <person name="Kucuk E."/>
            <person name="Khan H."/>
            <person name="Gibb E.A."/>
            <person name="Pandoh P."/>
            <person name="Kirk H."/>
            <person name="Zhao Y."/>
            <person name="Jones M."/>
            <person name="Mungall A.J."/>
            <person name="Coope R."/>
            <person name="Pleasance S."/>
            <person name="Moore R.A."/>
            <person name="Holt R.A."/>
            <person name="Round J.M."/>
            <person name="Ohora S."/>
            <person name="Walle B.V."/>
            <person name="Veldhoen N."/>
            <person name="Helbing C.C."/>
            <person name="Birol I."/>
        </authorList>
    </citation>
    <scope>NUCLEOTIDE SEQUENCE [LARGE SCALE GENOMIC DNA]</scope>
</reference>
<feature type="compositionally biased region" description="Basic and acidic residues" evidence="1">
    <location>
        <begin position="7"/>
        <end position="17"/>
    </location>
</feature>
<feature type="region of interest" description="Disordered" evidence="1">
    <location>
        <begin position="108"/>
        <end position="149"/>
    </location>
</feature>
<name>A0A2G9Q128_AQUCT</name>
<gene>
    <name evidence="2" type="ORF">AB205_0158550</name>
</gene>